<feature type="active site" description="Proton acceptor 1" evidence="13">
    <location>
        <position position="304"/>
    </location>
</feature>
<name>A0AAE1LJN2_9NEOP</name>
<proteinExistence type="inferred from homology"/>
<evidence type="ECO:0000256" key="3">
    <source>
        <dbReference type="ARBA" id="ARBA00022670"/>
    </source>
</evidence>
<dbReference type="InterPro" id="IPR001548">
    <property type="entry name" value="Peptidase_M2"/>
</dbReference>
<feature type="active site" description="Proton donor 1" evidence="13">
    <location>
        <position position="433"/>
    </location>
</feature>
<keyword evidence="2 20" id="KW-0121">Carboxypeptidase</keyword>
<evidence type="ECO:0000256" key="1">
    <source>
        <dbReference type="ARBA" id="ARBA00008139"/>
    </source>
</evidence>
<feature type="active site" description="Proton donor 2" evidence="14">
    <location>
        <position position="433"/>
    </location>
</feature>
<evidence type="ECO:0000256" key="5">
    <source>
        <dbReference type="ARBA" id="ARBA00022729"/>
    </source>
</evidence>
<dbReference type="GO" id="GO:0008237">
    <property type="term" value="F:metallopeptidase activity"/>
    <property type="evidence" value="ECO:0007669"/>
    <property type="project" value="UniProtKB-KW"/>
</dbReference>
<dbReference type="SUPFAM" id="SSF55486">
    <property type="entry name" value="Metalloproteases ('zincins'), catalytic domain"/>
    <property type="match status" value="1"/>
</dbReference>
<keyword evidence="8 20" id="KW-0482">Metalloprotease</keyword>
<evidence type="ECO:0000256" key="16">
    <source>
        <dbReference type="PIRSR" id="PIRSR601548-3"/>
    </source>
</evidence>
<keyword evidence="3 20" id="KW-0645">Protease</keyword>
<dbReference type="PANTHER" id="PTHR10514">
    <property type="entry name" value="ANGIOTENSIN-CONVERTING ENZYME"/>
    <property type="match status" value="1"/>
</dbReference>
<dbReference type="PROSITE" id="PS52011">
    <property type="entry name" value="PEPTIDASE_M2"/>
    <property type="match status" value="1"/>
</dbReference>
<keyword evidence="10 20" id="KW-0325">Glycoprotein</keyword>
<evidence type="ECO:0000256" key="18">
    <source>
        <dbReference type="PIRSR" id="PIRSR601548-8"/>
    </source>
</evidence>
<evidence type="ECO:0000313" key="22">
    <source>
        <dbReference type="Proteomes" id="UP001219518"/>
    </source>
</evidence>
<reference evidence="21" key="1">
    <citation type="submission" date="2021-07" db="EMBL/GenBank/DDBJ databases">
        <authorList>
            <person name="Catto M.A."/>
            <person name="Jacobson A."/>
            <person name="Kennedy G."/>
            <person name="Labadie P."/>
            <person name="Hunt B.G."/>
            <person name="Srinivasan R."/>
        </authorList>
    </citation>
    <scope>NUCLEOTIDE SEQUENCE</scope>
    <source>
        <strain evidence="21">PL_HMW_Pooled</strain>
        <tissue evidence="21">Head</tissue>
    </source>
</reference>
<comment type="similarity">
    <text evidence="1 19 20">Belongs to the peptidase M2 family.</text>
</comment>
<keyword evidence="6 20" id="KW-0378">Hydrolase</keyword>
<evidence type="ECO:0000256" key="15">
    <source>
        <dbReference type="PIRSR" id="PIRSR601548-2"/>
    </source>
</evidence>
<evidence type="ECO:0000256" key="9">
    <source>
        <dbReference type="ARBA" id="ARBA00023157"/>
    </source>
</evidence>
<feature type="binding site" evidence="15">
    <location>
        <position position="145"/>
    </location>
    <ligand>
        <name>chloride</name>
        <dbReference type="ChEBI" id="CHEBI:17996"/>
        <label>1</label>
    </ligand>
</feature>
<dbReference type="Pfam" id="PF01401">
    <property type="entry name" value="Peptidase_M2"/>
    <property type="match status" value="1"/>
</dbReference>
<sequence>MATFTRDSWSKHFKDLDQSKIKDDQLRRQVHFLQSLGTAALSDEEFKKLNSHLLSMQTTYSTAKVCPFSKQQCNLETEGLNLDPGIEEVITTSQNYEELTYIWKAWHDASGKKMRADYKEYVTLSNKAARENHFEDMGAMWQGTYEVDEFQTVIDQLWQEVQPLYAALHKYTLNKLRTRYPNEIPAEATMIPGHILGNMWGQTWINLYDLLVPYPDASSYDVTGALQKQAFDAKKMFQYADDFYQSMGLLSNEMCYGPKAMIEKPADREVTCHASAWDFCDGQDFRIKMCTKINQDDFRTIHHEMGHIQYYQQYAHLPYVLRDGANPGFHEAIGDTIALSVDTPKHLETVNLLDNYSDTKESRVNALMKMALEKVAFLPFGLLVDMWRWDVFAGRVPETQWNKHWWDLKAKYQLLSPPIERTEDDFDPGAKYHVPADSKYISYFVAHILEFQFYRALCIEAGQYKPDDPNSEPLHTCDFYKSKAAGAKLAAGLALGSSVHWTQTLLAMTNGTEMSGKALTEYFDPLYDFLLEANGDKTPSAAGTAPYLAVSLLAPLTMLLLVR</sequence>
<feature type="binding site" evidence="18">
    <location>
        <position position="331"/>
    </location>
    <ligand>
        <name>Zn(2+)</name>
        <dbReference type="ChEBI" id="CHEBI:29105"/>
        <label>2</label>
        <note>catalytic</note>
    </ligand>
</feature>
<dbReference type="PRINTS" id="PR00791">
    <property type="entry name" value="PEPDIPTASEA"/>
</dbReference>
<dbReference type="PANTHER" id="PTHR10514:SF27">
    <property type="entry name" value="ANGIOTENSIN-CONVERTING ENZYME"/>
    <property type="match status" value="1"/>
</dbReference>
<feature type="binding site" evidence="16">
    <location>
        <position position="331"/>
    </location>
    <ligand>
        <name>Zn(2+)</name>
        <dbReference type="ChEBI" id="CHEBI:29105"/>
        <label>1</label>
        <note>catalytic</note>
    </ligand>
</feature>
<keyword evidence="4 16" id="KW-0479">Metal-binding</keyword>
<accession>A0AAE1LJN2</accession>
<feature type="disulfide bond" evidence="17 19">
    <location>
        <begin position="272"/>
        <end position="290"/>
    </location>
</feature>
<evidence type="ECO:0000256" key="14">
    <source>
        <dbReference type="PIRSR" id="PIRSR601548-11"/>
    </source>
</evidence>
<reference evidence="21" key="2">
    <citation type="journal article" date="2023" name="BMC Genomics">
        <title>Pest status, molecular evolution, and epigenetic factors derived from the genome assembly of Frankliniella fusca, a thysanopteran phytovirus vector.</title>
        <authorList>
            <person name="Catto M.A."/>
            <person name="Labadie P.E."/>
            <person name="Jacobson A.L."/>
            <person name="Kennedy G.G."/>
            <person name="Srinivasan R."/>
            <person name="Hunt B.G."/>
        </authorList>
    </citation>
    <scope>NUCLEOTIDE SEQUENCE</scope>
    <source>
        <strain evidence="21">PL_HMW_Pooled</strain>
    </source>
</reference>
<feature type="binding site" evidence="16">
    <location>
        <position position="303"/>
    </location>
    <ligand>
        <name>Zn(2+)</name>
        <dbReference type="ChEBI" id="CHEBI:29105"/>
        <label>1</label>
        <note>catalytic</note>
    </ligand>
</feature>
<evidence type="ECO:0000256" key="8">
    <source>
        <dbReference type="ARBA" id="ARBA00023049"/>
    </source>
</evidence>
<comment type="cofactor">
    <cofactor evidence="20">
        <name>Zn(2+)</name>
        <dbReference type="ChEBI" id="CHEBI:29105"/>
    </cofactor>
    <text evidence="20">Binds 1 zinc ion per subunit.</text>
</comment>
<evidence type="ECO:0000313" key="21">
    <source>
        <dbReference type="EMBL" id="KAK3922188.1"/>
    </source>
</evidence>
<feature type="active site" description="Proton acceptor 2" evidence="14">
    <location>
        <position position="304"/>
    </location>
</feature>
<dbReference type="Gene3D" id="1.10.1370.30">
    <property type="match status" value="1"/>
</dbReference>
<dbReference type="GO" id="GO:0008241">
    <property type="term" value="F:peptidyl-dipeptidase activity"/>
    <property type="evidence" value="ECO:0007669"/>
    <property type="project" value="UniProtKB-EC"/>
</dbReference>
<protein>
    <recommendedName>
        <fullName evidence="12 20">Angiotensin-converting enzyme</fullName>
        <ecNumber evidence="20">3.4.-.-</ecNumber>
    </recommendedName>
</protein>
<evidence type="ECO:0000256" key="11">
    <source>
        <dbReference type="ARBA" id="ARBA00036868"/>
    </source>
</evidence>
<evidence type="ECO:0000256" key="17">
    <source>
        <dbReference type="PIRSR" id="PIRSR601548-4"/>
    </source>
</evidence>
<dbReference type="AlphaFoldDB" id="A0AAE1LJN2"/>
<evidence type="ECO:0000256" key="20">
    <source>
        <dbReference type="RuleBase" id="RU361144"/>
    </source>
</evidence>
<feature type="binding site" evidence="16">
    <location>
        <position position="307"/>
    </location>
    <ligand>
        <name>Zn(2+)</name>
        <dbReference type="ChEBI" id="CHEBI:29105"/>
        <label>1</label>
        <note>catalytic</note>
    </ligand>
</feature>
<evidence type="ECO:0000256" key="6">
    <source>
        <dbReference type="ARBA" id="ARBA00022801"/>
    </source>
</evidence>
<evidence type="ECO:0000256" key="2">
    <source>
        <dbReference type="ARBA" id="ARBA00022645"/>
    </source>
</evidence>
<evidence type="ECO:0000256" key="12">
    <source>
        <dbReference type="ARBA" id="ARBA00039858"/>
    </source>
</evidence>
<organism evidence="21 22">
    <name type="scientific">Frankliniella fusca</name>
    <dbReference type="NCBI Taxonomy" id="407009"/>
    <lineage>
        <taxon>Eukaryota</taxon>
        <taxon>Metazoa</taxon>
        <taxon>Ecdysozoa</taxon>
        <taxon>Arthropoda</taxon>
        <taxon>Hexapoda</taxon>
        <taxon>Insecta</taxon>
        <taxon>Pterygota</taxon>
        <taxon>Neoptera</taxon>
        <taxon>Paraneoptera</taxon>
        <taxon>Thysanoptera</taxon>
        <taxon>Terebrantia</taxon>
        <taxon>Thripoidea</taxon>
        <taxon>Thripidae</taxon>
        <taxon>Frankliniella</taxon>
    </lineage>
</organism>
<evidence type="ECO:0000256" key="10">
    <source>
        <dbReference type="ARBA" id="ARBA00023180"/>
    </source>
</evidence>
<comment type="catalytic activity">
    <reaction evidence="11">
        <text>Release of a C-terminal dipeptide, oligopeptide-|-Xaa-Yaa, when Xaa is not Pro, and Yaa is neither Asp nor Glu. Thus, conversion of angiotensin I to angiotensin II, with increase in vasoconstrictor activity, but no action on angiotensin II.</text>
        <dbReference type="EC" id="3.4.15.1"/>
    </reaction>
</comment>
<dbReference type="GO" id="GO:0005886">
    <property type="term" value="C:plasma membrane"/>
    <property type="evidence" value="ECO:0007669"/>
    <property type="project" value="TreeGrafter"/>
</dbReference>
<dbReference type="EMBL" id="JAHWGI010001073">
    <property type="protein sequence ID" value="KAK3922188.1"/>
    <property type="molecule type" value="Genomic_DNA"/>
</dbReference>
<keyword evidence="9 17" id="KW-1015">Disulfide bond</keyword>
<keyword evidence="5" id="KW-0732">Signal</keyword>
<keyword evidence="22" id="KW-1185">Reference proteome</keyword>
<dbReference type="GO" id="GO:0004180">
    <property type="term" value="F:carboxypeptidase activity"/>
    <property type="evidence" value="ECO:0007669"/>
    <property type="project" value="UniProtKB-KW"/>
</dbReference>
<comment type="caution">
    <text evidence="21">The sequence shown here is derived from an EMBL/GenBank/DDBJ whole genome shotgun (WGS) entry which is preliminary data.</text>
</comment>
<feature type="binding site" evidence="18">
    <location>
        <position position="303"/>
    </location>
    <ligand>
        <name>Zn(2+)</name>
        <dbReference type="ChEBI" id="CHEBI:29105"/>
        <label>2</label>
        <note>catalytic</note>
    </ligand>
</feature>
<dbReference type="GO" id="GO:0046872">
    <property type="term" value="F:metal ion binding"/>
    <property type="evidence" value="ECO:0007669"/>
    <property type="project" value="UniProtKB-KW"/>
</dbReference>
<feature type="disulfide bond" evidence="17">
    <location>
        <begin position="458"/>
        <end position="477"/>
    </location>
</feature>
<gene>
    <name evidence="21" type="ORF">KUF71_001367</name>
</gene>
<dbReference type="EC" id="3.4.-.-" evidence="20"/>
<dbReference type="GO" id="GO:0006508">
    <property type="term" value="P:proteolysis"/>
    <property type="evidence" value="ECO:0007669"/>
    <property type="project" value="UniProtKB-KW"/>
</dbReference>
<evidence type="ECO:0000256" key="13">
    <source>
        <dbReference type="PIRSR" id="PIRSR601548-1"/>
    </source>
</evidence>
<evidence type="ECO:0000256" key="19">
    <source>
        <dbReference type="PROSITE-ProRule" id="PRU01355"/>
    </source>
</evidence>
<feature type="binding site" evidence="18">
    <location>
        <position position="307"/>
    </location>
    <ligand>
        <name>Zn(2+)</name>
        <dbReference type="ChEBI" id="CHEBI:29105"/>
        <label>2</label>
        <note>catalytic</note>
    </ligand>
</feature>
<comment type="caution">
    <text evidence="19">Lacks conserved residue(s) required for the propagation of feature annotation.</text>
</comment>
<dbReference type="Proteomes" id="UP001219518">
    <property type="component" value="Unassembled WGS sequence"/>
</dbReference>
<dbReference type="CDD" id="cd06461">
    <property type="entry name" value="M2_ACE"/>
    <property type="match status" value="1"/>
</dbReference>
<keyword evidence="7 16" id="KW-0862">Zinc</keyword>
<evidence type="ECO:0000256" key="4">
    <source>
        <dbReference type="ARBA" id="ARBA00022723"/>
    </source>
</evidence>
<dbReference type="FunFam" id="1.10.1370.30:FF:000004">
    <property type="entry name" value="Angiotensin-converting enzyme"/>
    <property type="match status" value="1"/>
</dbReference>
<evidence type="ECO:0000256" key="7">
    <source>
        <dbReference type="ARBA" id="ARBA00022833"/>
    </source>
</evidence>